<dbReference type="AlphaFoldDB" id="A0A267MDB7"/>
<dbReference type="CDD" id="cd07516">
    <property type="entry name" value="HAD_Pase"/>
    <property type="match status" value="1"/>
</dbReference>
<dbReference type="GO" id="GO:0016791">
    <property type="term" value="F:phosphatase activity"/>
    <property type="evidence" value="ECO:0007669"/>
    <property type="project" value="TreeGrafter"/>
</dbReference>
<proteinExistence type="predicted"/>
<name>A0A267MDB7_9FIRM</name>
<keyword evidence="2" id="KW-1185">Reference proteome</keyword>
<gene>
    <name evidence="1" type="ORF">CCE28_20220</name>
</gene>
<dbReference type="GO" id="GO:0000287">
    <property type="term" value="F:magnesium ion binding"/>
    <property type="evidence" value="ECO:0007669"/>
    <property type="project" value="TreeGrafter"/>
</dbReference>
<dbReference type="InterPro" id="IPR000150">
    <property type="entry name" value="Cof"/>
</dbReference>
<accession>A0A267MDB7</accession>
<reference evidence="1 2" key="1">
    <citation type="submission" date="2017-06" db="EMBL/GenBank/DDBJ databases">
        <title>Draft genome sequence of anaerobic fermentative bacterium Anaeromicrobium sediminis DY2726D isolated from West Pacific Ocean sediments.</title>
        <authorList>
            <person name="Zeng X."/>
        </authorList>
    </citation>
    <scope>NUCLEOTIDE SEQUENCE [LARGE SCALE GENOMIC DNA]</scope>
    <source>
        <strain evidence="1 2">DY2726D</strain>
    </source>
</reference>
<dbReference type="SUPFAM" id="SSF56784">
    <property type="entry name" value="HAD-like"/>
    <property type="match status" value="1"/>
</dbReference>
<evidence type="ECO:0000313" key="2">
    <source>
        <dbReference type="Proteomes" id="UP000216024"/>
    </source>
</evidence>
<dbReference type="NCBIfam" id="TIGR01484">
    <property type="entry name" value="HAD-SF-IIB"/>
    <property type="match status" value="1"/>
</dbReference>
<dbReference type="Gene3D" id="3.30.1240.10">
    <property type="match status" value="1"/>
</dbReference>
<organism evidence="1 2">
    <name type="scientific">Anaeromicrobium sediminis</name>
    <dbReference type="NCBI Taxonomy" id="1478221"/>
    <lineage>
        <taxon>Bacteria</taxon>
        <taxon>Bacillati</taxon>
        <taxon>Bacillota</taxon>
        <taxon>Clostridia</taxon>
        <taxon>Peptostreptococcales</taxon>
        <taxon>Thermotaleaceae</taxon>
        <taxon>Anaeromicrobium</taxon>
    </lineage>
</organism>
<dbReference type="PANTHER" id="PTHR10000">
    <property type="entry name" value="PHOSPHOSERINE PHOSPHATASE"/>
    <property type="match status" value="1"/>
</dbReference>
<dbReference type="PROSITE" id="PS01228">
    <property type="entry name" value="COF_1"/>
    <property type="match status" value="1"/>
</dbReference>
<dbReference type="InterPro" id="IPR006379">
    <property type="entry name" value="HAD-SF_hydro_IIB"/>
</dbReference>
<protein>
    <recommendedName>
        <fullName evidence="3">Haloacid dehalogenase</fullName>
    </recommendedName>
</protein>
<dbReference type="InterPro" id="IPR023214">
    <property type="entry name" value="HAD_sf"/>
</dbReference>
<dbReference type="Proteomes" id="UP000216024">
    <property type="component" value="Unassembled WGS sequence"/>
</dbReference>
<dbReference type="Gene3D" id="3.40.50.1000">
    <property type="entry name" value="HAD superfamily/HAD-like"/>
    <property type="match status" value="1"/>
</dbReference>
<comment type="caution">
    <text evidence="1">The sequence shown here is derived from an EMBL/GenBank/DDBJ whole genome shotgun (WGS) entry which is preliminary data.</text>
</comment>
<dbReference type="EMBL" id="NIBG01000031">
    <property type="protein sequence ID" value="PAB56803.1"/>
    <property type="molecule type" value="Genomic_DNA"/>
</dbReference>
<dbReference type="SFLD" id="SFLDG01140">
    <property type="entry name" value="C2.B:_Phosphomannomutase_and_P"/>
    <property type="match status" value="1"/>
</dbReference>
<dbReference type="NCBIfam" id="TIGR00099">
    <property type="entry name" value="Cof-subfamily"/>
    <property type="match status" value="1"/>
</dbReference>
<dbReference type="SFLD" id="SFLDS00003">
    <property type="entry name" value="Haloacid_Dehalogenase"/>
    <property type="match status" value="1"/>
</dbReference>
<dbReference type="PANTHER" id="PTHR10000:SF8">
    <property type="entry name" value="HAD SUPERFAMILY HYDROLASE-LIKE, TYPE 3"/>
    <property type="match status" value="1"/>
</dbReference>
<dbReference type="SFLD" id="SFLDG01144">
    <property type="entry name" value="C2.B.4:_PGP_Like"/>
    <property type="match status" value="1"/>
</dbReference>
<dbReference type="PROSITE" id="PS01229">
    <property type="entry name" value="COF_2"/>
    <property type="match status" value="1"/>
</dbReference>
<evidence type="ECO:0008006" key="3">
    <source>
        <dbReference type="Google" id="ProtNLM"/>
    </source>
</evidence>
<sequence>MDYKLVAIDMDGTLLTPNLEISKKTIETARKVIDKKVIITLSTGRMYLAAIPFAKTLQLDVPLITCNGSLIRCAKTGKEYYKKTISKPYYEEIVKYCHDTKLSLSVYKDDDILIEDPENMHIHEQIDMAEPKIVENIYETFDDSVVKILISSRDRYALEHNVHRLYEIYKDKLTFYFSLPYFVEIVHKDANKRNALEFLANKFHIKKAEIISIGDNFNDMDMIQYAGLGVAMGNAPDYLKEVADYVTHSNDEDGVNYVLEKFILKKK</sequence>
<dbReference type="InterPro" id="IPR036412">
    <property type="entry name" value="HAD-like_sf"/>
</dbReference>
<dbReference type="RefSeq" id="WP_095135791.1">
    <property type="nucleotide sequence ID" value="NZ_NIBG01000031.1"/>
</dbReference>
<dbReference type="Pfam" id="PF08282">
    <property type="entry name" value="Hydrolase_3"/>
    <property type="match status" value="1"/>
</dbReference>
<evidence type="ECO:0000313" key="1">
    <source>
        <dbReference type="EMBL" id="PAB56803.1"/>
    </source>
</evidence>
<dbReference type="GO" id="GO:0005829">
    <property type="term" value="C:cytosol"/>
    <property type="evidence" value="ECO:0007669"/>
    <property type="project" value="TreeGrafter"/>
</dbReference>
<dbReference type="OrthoDB" id="9781413at2"/>